<dbReference type="InterPro" id="IPR036412">
    <property type="entry name" value="HAD-like_sf"/>
</dbReference>
<keyword evidence="5" id="KW-0460">Magnesium</keyword>
<dbReference type="EMBL" id="JAUSTM010000036">
    <property type="protein sequence ID" value="MDQ0223576.1"/>
    <property type="molecule type" value="Genomic_DNA"/>
</dbReference>
<dbReference type="NCBIfam" id="TIGR02009">
    <property type="entry name" value="PGMB-YQAB-SF"/>
    <property type="match status" value="1"/>
</dbReference>
<keyword evidence="12" id="KW-1185">Reference proteome</keyword>
<comment type="cofactor">
    <cofactor evidence="1">
        <name>Mg(2+)</name>
        <dbReference type="ChEBI" id="CHEBI:18420"/>
    </cofactor>
</comment>
<evidence type="ECO:0000313" key="12">
    <source>
        <dbReference type="Proteomes" id="UP001223079"/>
    </source>
</evidence>
<evidence type="ECO:0000256" key="9">
    <source>
        <dbReference type="ARBA" id="ARBA00044968"/>
    </source>
</evidence>
<dbReference type="InterPro" id="IPR010976">
    <property type="entry name" value="B-phosphoglucomutase_hydrolase"/>
</dbReference>
<reference evidence="11 12" key="1">
    <citation type="submission" date="2023-07" db="EMBL/GenBank/DDBJ databases">
        <title>Genomic Encyclopedia of Type Strains, Phase IV (KMG-IV): sequencing the most valuable type-strain genomes for metagenomic binning, comparative biology and taxonomic classification.</title>
        <authorList>
            <person name="Goeker M."/>
        </authorList>
    </citation>
    <scope>NUCLEOTIDE SEQUENCE [LARGE SCALE GENOMIC DNA]</scope>
    <source>
        <strain evidence="11 12">DSM 105143</strain>
    </source>
</reference>
<proteinExistence type="inferred from homology"/>
<dbReference type="Gene3D" id="1.10.150.240">
    <property type="entry name" value="Putative phosphatase, domain 2"/>
    <property type="match status" value="1"/>
</dbReference>
<dbReference type="InterPro" id="IPR010972">
    <property type="entry name" value="Beta-PGM"/>
</dbReference>
<evidence type="ECO:0000256" key="10">
    <source>
        <dbReference type="ARBA" id="ARBA00044991"/>
    </source>
</evidence>
<dbReference type="PANTHER" id="PTHR46193">
    <property type="entry name" value="6-PHOSPHOGLUCONATE PHOSPHATASE"/>
    <property type="match status" value="1"/>
</dbReference>
<evidence type="ECO:0000313" key="11">
    <source>
        <dbReference type="EMBL" id="MDQ0223576.1"/>
    </source>
</evidence>
<dbReference type="PANTHER" id="PTHR46193:SF18">
    <property type="entry name" value="HEXITOL PHOSPHATASE B"/>
    <property type="match status" value="1"/>
</dbReference>
<dbReference type="NCBIfam" id="TIGR01549">
    <property type="entry name" value="HAD-SF-IA-v1"/>
    <property type="match status" value="1"/>
</dbReference>
<evidence type="ECO:0000256" key="3">
    <source>
        <dbReference type="ARBA" id="ARBA00022553"/>
    </source>
</evidence>
<protein>
    <recommendedName>
        <fullName evidence="10">Beta-phosphoglucomutase</fullName>
        <ecNumber evidence="9">5.4.2.6</ecNumber>
    </recommendedName>
</protein>
<comment type="caution">
    <text evidence="11">The sequence shown here is derived from an EMBL/GenBank/DDBJ whole genome shotgun (WGS) entry which is preliminary data.</text>
</comment>
<evidence type="ECO:0000256" key="5">
    <source>
        <dbReference type="ARBA" id="ARBA00022842"/>
    </source>
</evidence>
<dbReference type="SFLD" id="SFLDG01129">
    <property type="entry name" value="C1.5:_HAD__Beta-PGM__Phosphata"/>
    <property type="match status" value="1"/>
</dbReference>
<evidence type="ECO:0000256" key="6">
    <source>
        <dbReference type="ARBA" id="ARBA00023235"/>
    </source>
</evidence>
<evidence type="ECO:0000256" key="2">
    <source>
        <dbReference type="ARBA" id="ARBA00006171"/>
    </source>
</evidence>
<evidence type="ECO:0000256" key="7">
    <source>
        <dbReference type="ARBA" id="ARBA00023277"/>
    </source>
</evidence>
<dbReference type="InterPro" id="IPR023214">
    <property type="entry name" value="HAD_sf"/>
</dbReference>
<keyword evidence="3" id="KW-0597">Phosphoprotein</keyword>
<name>A0ABT9YUA6_9STRE</name>
<dbReference type="InterPro" id="IPR006439">
    <property type="entry name" value="HAD-SF_hydro_IA"/>
</dbReference>
<dbReference type="RefSeq" id="WP_307122716.1">
    <property type="nucleotide sequence ID" value="NZ_JAUSTM010000036.1"/>
</dbReference>
<keyword evidence="6" id="KW-0413">Isomerase</keyword>
<comment type="catalytic activity">
    <reaction evidence="8">
        <text>beta-D-glucose 1-phosphate = beta-D-glucose 6-phosphate</text>
        <dbReference type="Rhea" id="RHEA:20113"/>
        <dbReference type="ChEBI" id="CHEBI:57684"/>
        <dbReference type="ChEBI" id="CHEBI:58247"/>
        <dbReference type="EC" id="5.4.2.6"/>
    </reaction>
</comment>
<keyword evidence="7" id="KW-0119">Carbohydrate metabolism</keyword>
<evidence type="ECO:0000256" key="8">
    <source>
        <dbReference type="ARBA" id="ARBA00044926"/>
    </source>
</evidence>
<dbReference type="NCBIfam" id="TIGR01990">
    <property type="entry name" value="bPGM"/>
    <property type="match status" value="1"/>
</dbReference>
<dbReference type="EC" id="5.4.2.6" evidence="9"/>
<dbReference type="SFLD" id="SFLDS00003">
    <property type="entry name" value="Haloacid_Dehalogenase"/>
    <property type="match status" value="1"/>
</dbReference>
<dbReference type="InterPro" id="IPR023198">
    <property type="entry name" value="PGP-like_dom2"/>
</dbReference>
<comment type="similarity">
    <text evidence="2">Belongs to the HAD-like hydrolase superfamily. CbbY/CbbZ/Gph/YieH family.</text>
</comment>
<accession>A0ABT9YUA6</accession>
<dbReference type="NCBIfam" id="TIGR01509">
    <property type="entry name" value="HAD-SF-IA-v3"/>
    <property type="match status" value="1"/>
</dbReference>
<organism evidence="11 12">
    <name type="scientific">Streptococcus moroccensis</name>
    <dbReference type="NCBI Taxonomy" id="1451356"/>
    <lineage>
        <taxon>Bacteria</taxon>
        <taxon>Bacillati</taxon>
        <taxon>Bacillota</taxon>
        <taxon>Bacilli</taxon>
        <taxon>Lactobacillales</taxon>
        <taxon>Streptococcaceae</taxon>
        <taxon>Streptococcus</taxon>
    </lineage>
</organism>
<evidence type="ECO:0000256" key="1">
    <source>
        <dbReference type="ARBA" id="ARBA00001946"/>
    </source>
</evidence>
<gene>
    <name evidence="11" type="ORF">J2S23_002153</name>
</gene>
<dbReference type="CDD" id="cd02598">
    <property type="entry name" value="HAD_BPGM"/>
    <property type="match status" value="1"/>
</dbReference>
<dbReference type="InterPro" id="IPR051600">
    <property type="entry name" value="Beta-PGM-like"/>
</dbReference>
<sequence>MYQAVIFDLDGVICHTDSYHYKAWKFIADKIGATFNETINGKLRGVGRLDSLDIILKESGICHLSPNEKAFLAEAKNDYYLHLLDYMAPQDLDESVLRTLRDLKNIGIKIAIGSSSKNAKRILEKLEIINMFDAISDGTNISHAKPNPEVFTKAAEMLGVLPSCSLVVEDAISGVEAASRGGFDSAGLGDAKSHPNVTFQLSNFEDLIGIVR</sequence>
<dbReference type="Proteomes" id="UP001223079">
    <property type="component" value="Unassembled WGS sequence"/>
</dbReference>
<dbReference type="Gene3D" id="3.40.50.1000">
    <property type="entry name" value="HAD superfamily/HAD-like"/>
    <property type="match status" value="1"/>
</dbReference>
<evidence type="ECO:0000256" key="4">
    <source>
        <dbReference type="ARBA" id="ARBA00022723"/>
    </source>
</evidence>
<dbReference type="SUPFAM" id="SSF56784">
    <property type="entry name" value="HAD-like"/>
    <property type="match status" value="1"/>
</dbReference>
<keyword evidence="4" id="KW-0479">Metal-binding</keyword>
<dbReference type="Pfam" id="PF00702">
    <property type="entry name" value="Hydrolase"/>
    <property type="match status" value="1"/>
</dbReference>